<evidence type="ECO:0000259" key="5">
    <source>
        <dbReference type="Pfam" id="PF13579"/>
    </source>
</evidence>
<accession>A0A1Y1QTX6</accession>
<feature type="domain" description="Glycosyl transferase family 1" evidence="3">
    <location>
        <begin position="989"/>
        <end position="1115"/>
    </location>
</feature>
<evidence type="ECO:0000259" key="3">
    <source>
        <dbReference type="Pfam" id="PF00534"/>
    </source>
</evidence>
<comment type="caution">
    <text evidence="6">The sequence shown here is derived from an EMBL/GenBank/DDBJ whole genome shotgun (WGS) entry which is preliminary data.</text>
</comment>
<evidence type="ECO:0008006" key="8">
    <source>
        <dbReference type="Google" id="ProtNLM"/>
    </source>
</evidence>
<dbReference type="InterPro" id="IPR028098">
    <property type="entry name" value="Glyco_trans_4-like_N"/>
</dbReference>
<dbReference type="AlphaFoldDB" id="A0A1Y1QTX6"/>
<dbReference type="Proteomes" id="UP000192491">
    <property type="component" value="Unassembled WGS sequence"/>
</dbReference>
<dbReference type="GO" id="GO:1901135">
    <property type="term" value="P:carbohydrate derivative metabolic process"/>
    <property type="evidence" value="ECO:0007669"/>
    <property type="project" value="UniProtKB-ARBA"/>
</dbReference>
<dbReference type="InterPro" id="IPR001296">
    <property type="entry name" value="Glyco_trans_1"/>
</dbReference>
<reference evidence="6 7" key="1">
    <citation type="submission" date="2017-01" db="EMBL/GenBank/DDBJ databases">
        <title>Novel large sulfur bacteria in the metagenomes of groundwater-fed chemosynthetic microbial mats in the Lake Huron basin.</title>
        <authorList>
            <person name="Sharrar A.M."/>
            <person name="Flood B.E."/>
            <person name="Bailey J.V."/>
            <person name="Jones D.S."/>
            <person name="Biddanda B."/>
            <person name="Ruberg S.A."/>
            <person name="Marcus D.N."/>
            <person name="Dick G.J."/>
        </authorList>
    </citation>
    <scope>NUCLEOTIDE SEQUENCE [LARGE SCALE GENOMIC DNA]</scope>
    <source>
        <strain evidence="6">A8</strain>
    </source>
</reference>
<dbReference type="Pfam" id="PF13579">
    <property type="entry name" value="Glyco_trans_4_4"/>
    <property type="match status" value="1"/>
</dbReference>
<dbReference type="SUPFAM" id="SSF53756">
    <property type="entry name" value="UDP-Glycosyltransferase/glycogen phosphorylase"/>
    <property type="match status" value="2"/>
</dbReference>
<dbReference type="Pfam" id="PF13578">
    <property type="entry name" value="Methyltransf_24"/>
    <property type="match status" value="1"/>
</dbReference>
<name>A0A1Y1QTX6_9GAMM</name>
<sequence length="1168" mass="128653">MKSIKALHQAHQGKVSDRWASYLSAYDRLLAPFQDQPLNLLEIGIQNGGSLEIWAQYFAHAQTLVGCDINPDCARLQYDDPRIHVVVANANTAAAEQEILAYARDYDVIIDDGSHTSADIILAFVRYFRYLKPGGVFVAEDLHCSYWQTFEGGLYYPYTSMAFFKRLADVINHEHWGIERERQAILQGFAQHLGVTFDAVGLEEIHAIEFSNSLCVVHKRPAGLNTLGERCVAGQVEVVVPGHHGVRGQSLVAPPQATNAWATMTVAPEEQWESLSQAKQQAEQQLSQTVAAHDRQIAQLHQALAERETHLAVVLTSTSWRMTYPLRFALDQLKRIRRAMRLAMPAVRRAGGVKNAARKALRLYQNEGLAGIKRCFRLAALSQQLHEVKVIDPLYLQVISHPADTYLVPRVLIIAEMSIPQCVKYRVQQKHAMLLSLGVASTYLSWGDTLACLAALQTHSLVIFYRVPAYDSVISLITEAQRLGLPTYWEVDDFIFDAEVLTNSKTLAALDKQTFAQLVEGAGLYRQAMLLCGRGIASTSGLAAAMQAVGLAKVVVIENALDSQTLAVAAAVLAEQPAADDVGIVRIVYGSGTNTHNIDFAEAATAIVAILAKFPQVHFRLIGKLELPEAFAHYASQVETIPFCDYPTYLRSMAACDISIAPLENYVFNDSKSNIKYLEAAAVKLPSVCSPRAAFTQVMVNGENGFLCDTPAEWEAALTVLVTDKAKRIQVGEAAYATVLHHYTPETVAQQQVVPLLADYRRSPATVRVLSVNCYYAPRSFGGATIVAEAVNQWIQAQEGAEVHVFTTVPTAVVAPYALHRYEVGGVNVYGVGVPDTLDQTAQFDNPDMVAAFTEVLAVVQPDVVHFHSIQTIGVAVMDVCMQQGIPYAVTLHDAWWLCGRQFMINQQGKFCGQEKIAPSVCNACVEQPALNELRRERLLTALRQAALLLSPSQFFADFYRDNGFQQVQVNKNGIVKPASRLRVRREGALRFGYVGGNTPIKGFHLIQQVFAALPASKVTLVLVDNAVNLGFSSFHQQDLVGIPNVEIVPAYTQQTIDDFFASIDVLLFPTQWKESFGLSVREALARHVWVIATDAGGVVEDIIPGENGYIIPFADTGEGLRQAVLNTVDHFERIPFGETVALGVSHIRFFDEQAEELLTLLKRVVST</sequence>
<dbReference type="InterPro" id="IPR055259">
    <property type="entry name" value="YkvP/CgeB_Glyco_trans-like"/>
</dbReference>
<dbReference type="Gene3D" id="3.40.50.150">
    <property type="entry name" value="Vaccinia Virus protein VP39"/>
    <property type="match status" value="1"/>
</dbReference>
<dbReference type="InterPro" id="IPR029063">
    <property type="entry name" value="SAM-dependent_MTases_sf"/>
</dbReference>
<evidence type="ECO:0000313" key="6">
    <source>
        <dbReference type="EMBL" id="OQX13761.1"/>
    </source>
</evidence>
<dbReference type="PANTHER" id="PTHR12526:SF510">
    <property type="entry name" value="D-INOSITOL 3-PHOSPHATE GLYCOSYLTRANSFERASE"/>
    <property type="match status" value="1"/>
</dbReference>
<organism evidence="6 7">
    <name type="scientific">Thiothrix lacustris</name>
    <dbReference type="NCBI Taxonomy" id="525917"/>
    <lineage>
        <taxon>Bacteria</taxon>
        <taxon>Pseudomonadati</taxon>
        <taxon>Pseudomonadota</taxon>
        <taxon>Gammaproteobacteria</taxon>
        <taxon>Thiotrichales</taxon>
        <taxon>Thiotrichaceae</taxon>
        <taxon>Thiothrix</taxon>
    </lineage>
</organism>
<protein>
    <recommendedName>
        <fullName evidence="8">Glycosyl transferase</fullName>
    </recommendedName>
</protein>
<dbReference type="Gene3D" id="3.40.50.2000">
    <property type="entry name" value="Glycogen Phosphorylase B"/>
    <property type="match status" value="3"/>
</dbReference>
<dbReference type="PANTHER" id="PTHR12526">
    <property type="entry name" value="GLYCOSYLTRANSFERASE"/>
    <property type="match status" value="1"/>
</dbReference>
<gene>
    <name evidence="6" type="ORF">BWK73_11270</name>
</gene>
<dbReference type="EMBL" id="MTEJ01000041">
    <property type="protein sequence ID" value="OQX13761.1"/>
    <property type="molecule type" value="Genomic_DNA"/>
</dbReference>
<dbReference type="CDD" id="cd03823">
    <property type="entry name" value="GT4_ExpE7-like"/>
    <property type="match status" value="1"/>
</dbReference>
<dbReference type="SUPFAM" id="SSF53335">
    <property type="entry name" value="S-adenosyl-L-methionine-dependent methyltransferases"/>
    <property type="match status" value="1"/>
</dbReference>
<keyword evidence="2" id="KW-0808">Transferase</keyword>
<keyword evidence="1" id="KW-0328">Glycosyltransferase</keyword>
<feature type="domain" description="Spore protein YkvP/CgeB glycosyl transferase-like" evidence="4">
    <location>
        <begin position="611"/>
        <end position="751"/>
    </location>
</feature>
<feature type="domain" description="Glycosyltransferase subfamily 4-like N-terminal" evidence="5">
    <location>
        <begin position="783"/>
        <end position="970"/>
    </location>
</feature>
<dbReference type="Pfam" id="PF00534">
    <property type="entry name" value="Glycos_transf_1"/>
    <property type="match status" value="1"/>
</dbReference>
<dbReference type="Pfam" id="PF13524">
    <property type="entry name" value="Glyco_trans_1_2"/>
    <property type="match status" value="1"/>
</dbReference>
<dbReference type="GO" id="GO:0016757">
    <property type="term" value="F:glycosyltransferase activity"/>
    <property type="evidence" value="ECO:0007669"/>
    <property type="project" value="UniProtKB-KW"/>
</dbReference>
<evidence type="ECO:0000259" key="4">
    <source>
        <dbReference type="Pfam" id="PF13524"/>
    </source>
</evidence>
<evidence type="ECO:0000256" key="2">
    <source>
        <dbReference type="ARBA" id="ARBA00022679"/>
    </source>
</evidence>
<evidence type="ECO:0000256" key="1">
    <source>
        <dbReference type="ARBA" id="ARBA00022676"/>
    </source>
</evidence>
<evidence type="ECO:0000313" key="7">
    <source>
        <dbReference type="Proteomes" id="UP000192491"/>
    </source>
</evidence>
<proteinExistence type="predicted"/>